<dbReference type="Gene3D" id="3.40.50.300">
    <property type="entry name" value="P-loop containing nucleotide triphosphate hydrolases"/>
    <property type="match status" value="1"/>
</dbReference>
<dbReference type="SUPFAM" id="SSF111126">
    <property type="entry name" value="Ligand-binding domain in the NO signalling and Golgi transport"/>
    <property type="match status" value="1"/>
</dbReference>
<dbReference type="GO" id="GO:0005524">
    <property type="term" value="F:ATP binding"/>
    <property type="evidence" value="ECO:0007669"/>
    <property type="project" value="UniProtKB-KW"/>
</dbReference>
<dbReference type="PANTHER" id="PTHR43637:SF1">
    <property type="entry name" value="UPF0273 PROTEIN TM_0370"/>
    <property type="match status" value="1"/>
</dbReference>
<accession>A0AAE4NU48</accession>
<keyword evidence="5" id="KW-1185">Reference proteome</keyword>
<proteinExistence type="predicted"/>
<dbReference type="Proteomes" id="UP001245683">
    <property type="component" value="Unassembled WGS sequence"/>
</dbReference>
<evidence type="ECO:0000313" key="5">
    <source>
        <dbReference type="Proteomes" id="UP001245683"/>
    </source>
</evidence>
<dbReference type="PANTHER" id="PTHR43637">
    <property type="entry name" value="UPF0273 PROTEIN TM_0370"/>
    <property type="match status" value="1"/>
</dbReference>
<name>A0AAE4NU48_9EURY</name>
<dbReference type="SMART" id="SM00989">
    <property type="entry name" value="V4R"/>
    <property type="match status" value="1"/>
</dbReference>
<dbReference type="InterPro" id="IPR024096">
    <property type="entry name" value="NO_sig/Golgi_transp_ligand-bd"/>
</dbReference>
<dbReference type="RefSeq" id="WP_315341428.1">
    <property type="nucleotide sequence ID" value="NZ_JAVDZE010000002.1"/>
</dbReference>
<dbReference type="AlphaFoldDB" id="A0AAE4NU48"/>
<comment type="caution">
    <text evidence="4">The sequence shown here is derived from an EMBL/GenBank/DDBJ whole genome shotgun (WGS) entry which is preliminary data.</text>
</comment>
<dbReference type="SUPFAM" id="SSF52540">
    <property type="entry name" value="P-loop containing nucleoside triphosphate hydrolases"/>
    <property type="match status" value="1"/>
</dbReference>
<evidence type="ECO:0000256" key="1">
    <source>
        <dbReference type="ARBA" id="ARBA00022741"/>
    </source>
</evidence>
<dbReference type="Gene3D" id="3.30.1380.20">
    <property type="entry name" value="Trafficking protein particle complex subunit 3"/>
    <property type="match status" value="1"/>
</dbReference>
<dbReference type="Pfam" id="PF06745">
    <property type="entry name" value="ATPase"/>
    <property type="match status" value="1"/>
</dbReference>
<organism evidence="4 5">
    <name type="scientific">Thermococcus waiotapuensis</name>
    <dbReference type="NCBI Taxonomy" id="90909"/>
    <lineage>
        <taxon>Archaea</taxon>
        <taxon>Methanobacteriati</taxon>
        <taxon>Methanobacteriota</taxon>
        <taxon>Thermococci</taxon>
        <taxon>Thermococcales</taxon>
        <taxon>Thermococcaceae</taxon>
        <taxon>Thermococcus</taxon>
    </lineage>
</organism>
<dbReference type="EMBL" id="JAVDZE010000002">
    <property type="protein sequence ID" value="MDV3103904.1"/>
    <property type="molecule type" value="Genomic_DNA"/>
</dbReference>
<protein>
    <submittedName>
        <fullName evidence="4">V4R domain-containing protein</fullName>
    </submittedName>
</protein>
<evidence type="ECO:0000313" key="4">
    <source>
        <dbReference type="EMBL" id="MDV3103904.1"/>
    </source>
</evidence>
<dbReference type="InterPro" id="IPR014774">
    <property type="entry name" value="KaiC-like_dom"/>
</dbReference>
<keyword evidence="2" id="KW-0067">ATP-binding</keyword>
<feature type="domain" description="4-vinyl reductase 4VR" evidence="3">
    <location>
        <begin position="333"/>
        <end position="395"/>
    </location>
</feature>
<reference evidence="4 5" key="1">
    <citation type="submission" date="2023-08" db="EMBL/GenBank/DDBJ databases">
        <title>Draft genome sequence of Thermococcus waiotapuensis WT1T, a thermophilic sulphur-dependent archaeon from order Thermococcales.</title>
        <authorList>
            <person name="Manners S.H."/>
            <person name="Carere C.R."/>
            <person name="Dhami M.K."/>
            <person name="Dobson R.C.J."/>
            <person name="Stott M.B."/>
        </authorList>
    </citation>
    <scope>NUCLEOTIDE SEQUENCE [LARGE SCALE GENOMIC DNA]</scope>
    <source>
        <strain evidence="4 5">WT1</strain>
    </source>
</reference>
<dbReference type="InterPro" id="IPR027417">
    <property type="entry name" value="P-loop_NTPase"/>
</dbReference>
<dbReference type="Pfam" id="PF02830">
    <property type="entry name" value="V4R"/>
    <property type="match status" value="1"/>
</dbReference>
<dbReference type="InterPro" id="IPR004096">
    <property type="entry name" value="V4R"/>
</dbReference>
<sequence length="409" mass="46648">MRGLLSTGMGRLDDVLGGGIREGLNVALIGSFDEDNLLLMHQMACNILRSGHRVLLAEFRQAPNVLKEWLSHYGIKYENYIENGRLKILDGFTNLYSSQPVRGEGIIPNPRDLGITVGIIRDELASGNYEVLVIDDLTILYALQSDKDAYTRVVIRFINSIKELGGQVFAGINSEVTEKEDLAKLLLPFEYVIEVANGQIKPLRSYYSPRVPAGRIPYRKTEKGLEDLRESYYSLQDLKNSLHLDEKGNLWMGSERVQIIGEEGEASLVEFAYHYLGPEEGKKFLYLWGRYEFRGMGRAYKNMYDSLRTALEDLASSTEVSGGGKLERVELEDDLIVLRGRNLFPRMRGFKYPAHINYAGEIAQLLEEYTGEKWEGDETRCQAMGHSYCEFVFRKKVPRPKAANRWFDR</sequence>
<keyword evidence="1" id="KW-0547">Nucleotide-binding</keyword>
<evidence type="ECO:0000256" key="2">
    <source>
        <dbReference type="ARBA" id="ARBA00022840"/>
    </source>
</evidence>
<gene>
    <name evidence="4" type="ORF">RBI02_05000</name>
</gene>
<evidence type="ECO:0000259" key="3">
    <source>
        <dbReference type="SMART" id="SM00989"/>
    </source>
</evidence>